<feature type="compositionally biased region" description="Polar residues" evidence="1">
    <location>
        <begin position="18"/>
        <end position="29"/>
    </location>
</feature>
<dbReference type="Proteomes" id="UP001153678">
    <property type="component" value="Unassembled WGS sequence"/>
</dbReference>
<accession>A0A9W4SHU3</accession>
<dbReference type="AlphaFoldDB" id="A0A9W4SHU3"/>
<reference evidence="2" key="1">
    <citation type="submission" date="2022-08" db="EMBL/GenBank/DDBJ databases">
        <authorList>
            <person name="Kallberg Y."/>
            <person name="Tangrot J."/>
            <person name="Rosling A."/>
        </authorList>
    </citation>
    <scope>NUCLEOTIDE SEQUENCE</scope>
    <source>
        <strain evidence="2">Wild A</strain>
    </source>
</reference>
<organism evidence="2 3">
    <name type="scientific">Funneliformis geosporum</name>
    <dbReference type="NCBI Taxonomy" id="1117311"/>
    <lineage>
        <taxon>Eukaryota</taxon>
        <taxon>Fungi</taxon>
        <taxon>Fungi incertae sedis</taxon>
        <taxon>Mucoromycota</taxon>
        <taxon>Glomeromycotina</taxon>
        <taxon>Glomeromycetes</taxon>
        <taxon>Glomerales</taxon>
        <taxon>Glomeraceae</taxon>
        <taxon>Funneliformis</taxon>
    </lineage>
</organism>
<evidence type="ECO:0000313" key="2">
    <source>
        <dbReference type="EMBL" id="CAI2170082.1"/>
    </source>
</evidence>
<gene>
    <name evidence="2" type="ORF">FWILDA_LOCUS4403</name>
</gene>
<protein>
    <submittedName>
        <fullName evidence="2">7819_t:CDS:1</fullName>
    </submittedName>
</protein>
<evidence type="ECO:0000256" key="1">
    <source>
        <dbReference type="SAM" id="MobiDB-lite"/>
    </source>
</evidence>
<proteinExistence type="predicted"/>
<dbReference type="EMBL" id="CAMKVN010000654">
    <property type="protein sequence ID" value="CAI2170082.1"/>
    <property type="molecule type" value="Genomic_DNA"/>
</dbReference>
<sequence>MPLKPAVPSKISKLKIPTDQNPETQNPEIQNPDRFKILTDTKS</sequence>
<keyword evidence="3" id="KW-1185">Reference proteome</keyword>
<feature type="region of interest" description="Disordered" evidence="1">
    <location>
        <begin position="1"/>
        <end position="32"/>
    </location>
</feature>
<name>A0A9W4SHU3_9GLOM</name>
<evidence type="ECO:0000313" key="3">
    <source>
        <dbReference type="Proteomes" id="UP001153678"/>
    </source>
</evidence>
<comment type="caution">
    <text evidence="2">The sequence shown here is derived from an EMBL/GenBank/DDBJ whole genome shotgun (WGS) entry which is preliminary data.</text>
</comment>